<reference evidence="1 4" key="2">
    <citation type="submission" date="2019-02" db="EMBL/GenBank/DDBJ databases">
        <title>Complete genome sequence of Desulfobacter hydrogenophilus AcRS1.</title>
        <authorList>
            <person name="Marietou A."/>
            <person name="Lund M.B."/>
            <person name="Marshall I.P.G."/>
            <person name="Schreiber L."/>
            <person name="Jorgensen B."/>
        </authorList>
    </citation>
    <scope>NUCLEOTIDE SEQUENCE [LARGE SCALE GENOMIC DNA]</scope>
    <source>
        <strain evidence="1 4">AcRS1</strain>
    </source>
</reference>
<name>A0A328FCE3_9BACT</name>
<gene>
    <name evidence="2" type="ORF">DO021_15445</name>
    <name evidence="1" type="ORF">EYB58_11940</name>
</gene>
<dbReference type="EMBL" id="QLNI01000032">
    <property type="protein sequence ID" value="RAM01082.1"/>
    <property type="molecule type" value="Genomic_DNA"/>
</dbReference>
<dbReference type="Proteomes" id="UP000248798">
    <property type="component" value="Unassembled WGS sequence"/>
</dbReference>
<dbReference type="EMBL" id="CP036313">
    <property type="protein sequence ID" value="QBH13574.1"/>
    <property type="molecule type" value="Genomic_DNA"/>
</dbReference>
<evidence type="ECO:0000313" key="2">
    <source>
        <dbReference type="EMBL" id="RAM01082.1"/>
    </source>
</evidence>
<protein>
    <submittedName>
        <fullName evidence="2">Uncharacterized protein</fullName>
    </submittedName>
</protein>
<dbReference type="Proteomes" id="UP000293902">
    <property type="component" value="Chromosome"/>
</dbReference>
<evidence type="ECO:0000313" key="3">
    <source>
        <dbReference type="Proteomes" id="UP000248798"/>
    </source>
</evidence>
<dbReference type="RefSeq" id="WP_111958279.1">
    <property type="nucleotide sequence ID" value="NZ_CP036313.1"/>
</dbReference>
<proteinExistence type="predicted"/>
<dbReference type="AlphaFoldDB" id="A0A328FCE3"/>
<evidence type="ECO:0000313" key="1">
    <source>
        <dbReference type="EMBL" id="QBH13574.1"/>
    </source>
</evidence>
<sequence length="148" mass="16595">MSNKNKITAVELLTELQVANQKIGQLELIIQRMKDEQKKRKDFFLPHEILRGMGFDIPEDGIYLNPVDSYLHTKILELVGGTIDIDRIPEAGLIELQTGIEGVCMAHGKTNIPGINQSCVGKGRILIRALIEHTYNFSPSVRPETESK</sequence>
<organism evidence="2 3">
    <name type="scientific">Desulfobacter hydrogenophilus</name>
    <dbReference type="NCBI Taxonomy" id="2291"/>
    <lineage>
        <taxon>Bacteria</taxon>
        <taxon>Pseudomonadati</taxon>
        <taxon>Thermodesulfobacteriota</taxon>
        <taxon>Desulfobacteria</taxon>
        <taxon>Desulfobacterales</taxon>
        <taxon>Desulfobacteraceae</taxon>
        <taxon>Desulfobacter</taxon>
    </lineage>
</organism>
<keyword evidence="4" id="KW-1185">Reference proteome</keyword>
<accession>A0A328FCE3</accession>
<evidence type="ECO:0000313" key="4">
    <source>
        <dbReference type="Proteomes" id="UP000293902"/>
    </source>
</evidence>
<reference evidence="2 3" key="1">
    <citation type="submission" date="2018-06" db="EMBL/GenBank/DDBJ databases">
        <title>Complete Genome Sequence of Desulfobacter hydrogenophilus (DSM3380).</title>
        <authorList>
            <person name="Marietou A."/>
            <person name="Schreiber L."/>
            <person name="Marshall I."/>
            <person name="Jorgensen B."/>
        </authorList>
    </citation>
    <scope>NUCLEOTIDE SEQUENCE [LARGE SCALE GENOMIC DNA]</scope>
    <source>
        <strain evidence="2 3">DSM 3380</strain>
    </source>
</reference>